<sequence length="213" mass="23528">MKNKFLLASVMFLSVGSLFACTSPKKESSKSSSASSSTNVAKETTKSSSKVKEELSDNSESLAETKRIGSADYGYVNIPSDWVKYINEEGGDNIQYSDKSVDNAIILNSTTRERAGVAEEEDFNEVMAQRFENDLNEINKVVKSWRSTRKVGGNVATQLNMILKSGRHVTCWFFQIDGKMHYIACLGDEKTLAQLTSYVENTWSLDGTGAVTD</sequence>
<dbReference type="RefSeq" id="WP_126404303.1">
    <property type="nucleotide sequence ID" value="NZ_LR134266.1"/>
</dbReference>
<keyword evidence="3" id="KW-0449">Lipoprotein</keyword>
<evidence type="ECO:0000256" key="1">
    <source>
        <dbReference type="SAM" id="MobiDB-lite"/>
    </source>
</evidence>
<proteinExistence type="predicted"/>
<evidence type="ECO:0000313" key="3">
    <source>
        <dbReference type="EMBL" id="VED67317.1"/>
    </source>
</evidence>
<accession>A0A447Z4S5</accession>
<dbReference type="Proteomes" id="UP000270025">
    <property type="component" value="Chromosome"/>
</dbReference>
<evidence type="ECO:0000256" key="2">
    <source>
        <dbReference type="SAM" id="SignalP"/>
    </source>
</evidence>
<reference evidence="3 4" key="1">
    <citation type="submission" date="2018-12" db="EMBL/GenBank/DDBJ databases">
        <authorList>
            <consortium name="Pathogen Informatics"/>
        </authorList>
    </citation>
    <scope>NUCLEOTIDE SEQUENCE [LARGE SCALE GENOMIC DNA]</scope>
    <source>
        <strain evidence="3 4">NCTC3166</strain>
    </source>
</reference>
<keyword evidence="2" id="KW-0732">Signal</keyword>
<feature type="chain" id="PRO_5039126779" evidence="2">
    <location>
        <begin position="21"/>
        <end position="213"/>
    </location>
</feature>
<feature type="signal peptide" evidence="2">
    <location>
        <begin position="1"/>
        <end position="20"/>
    </location>
</feature>
<keyword evidence="4" id="KW-1185">Reference proteome</keyword>
<dbReference type="AlphaFoldDB" id="A0A447Z4S5"/>
<gene>
    <name evidence="3" type="ORF">NCTC3166_01139</name>
</gene>
<name>A0A447Z4S5_9STRE</name>
<feature type="region of interest" description="Disordered" evidence="1">
    <location>
        <begin position="23"/>
        <end position="63"/>
    </location>
</feature>
<protein>
    <submittedName>
        <fullName evidence="3">Putative lipoprotein</fullName>
    </submittedName>
</protein>
<dbReference type="PROSITE" id="PS51257">
    <property type="entry name" value="PROKAR_LIPOPROTEIN"/>
    <property type="match status" value="1"/>
</dbReference>
<organism evidence="3 4">
    <name type="scientific">Streptococcus viridans</name>
    <dbReference type="NCBI Taxonomy" id="78535"/>
    <lineage>
        <taxon>Bacteria</taxon>
        <taxon>Bacillati</taxon>
        <taxon>Bacillota</taxon>
        <taxon>Bacilli</taxon>
        <taxon>Lactobacillales</taxon>
        <taxon>Streptococcaceae</taxon>
        <taxon>Streptococcus</taxon>
    </lineage>
</organism>
<evidence type="ECO:0000313" key="4">
    <source>
        <dbReference type="Proteomes" id="UP000270025"/>
    </source>
</evidence>
<dbReference type="KEGG" id="svf:NCTC3166_01139"/>
<dbReference type="EMBL" id="LR134266">
    <property type="protein sequence ID" value="VED67317.1"/>
    <property type="molecule type" value="Genomic_DNA"/>
</dbReference>